<gene>
    <name evidence="5" type="ORF">PAECIP111802_03275</name>
</gene>
<reference evidence="5 6" key="1">
    <citation type="submission" date="2021-06" db="EMBL/GenBank/DDBJ databases">
        <authorList>
            <person name="Criscuolo A."/>
        </authorList>
    </citation>
    <scope>NUCLEOTIDE SEQUENCE [LARGE SCALE GENOMIC DNA]</scope>
    <source>
        <strain evidence="6">CIP 111802</strain>
    </source>
</reference>
<evidence type="ECO:0008006" key="7">
    <source>
        <dbReference type="Google" id="ProtNLM"/>
    </source>
</evidence>
<dbReference type="Pfam" id="PF10099">
    <property type="entry name" value="RskA_C"/>
    <property type="match status" value="1"/>
</dbReference>
<evidence type="ECO:0000313" key="6">
    <source>
        <dbReference type="Proteomes" id="UP000730618"/>
    </source>
</evidence>
<keyword evidence="6" id="KW-1185">Reference proteome</keyword>
<dbReference type="InterPro" id="IPR018764">
    <property type="entry name" value="RskA_C"/>
</dbReference>
<evidence type="ECO:0000259" key="3">
    <source>
        <dbReference type="Pfam" id="PF10099"/>
    </source>
</evidence>
<organism evidence="5 6">
    <name type="scientific">Paenibacillus allorhizosphaerae</name>
    <dbReference type="NCBI Taxonomy" id="2849866"/>
    <lineage>
        <taxon>Bacteria</taxon>
        <taxon>Bacillati</taxon>
        <taxon>Bacillota</taxon>
        <taxon>Bacilli</taxon>
        <taxon>Bacillales</taxon>
        <taxon>Paenibacillaceae</taxon>
        <taxon>Paenibacillus</taxon>
    </lineage>
</organism>
<dbReference type="Proteomes" id="UP000730618">
    <property type="component" value="Unassembled WGS sequence"/>
</dbReference>
<dbReference type="InterPro" id="IPR027383">
    <property type="entry name" value="Znf_put"/>
</dbReference>
<evidence type="ECO:0000256" key="2">
    <source>
        <dbReference type="SAM" id="Phobius"/>
    </source>
</evidence>
<name>A0ABM8VIT6_9BACL</name>
<feature type="domain" description="Putative zinc-finger" evidence="4">
    <location>
        <begin position="14"/>
        <end position="38"/>
    </location>
</feature>
<dbReference type="PANTHER" id="PTHR37461:SF1">
    <property type="entry name" value="ANTI-SIGMA-K FACTOR RSKA"/>
    <property type="match status" value="1"/>
</dbReference>
<evidence type="ECO:0000259" key="4">
    <source>
        <dbReference type="Pfam" id="PF13490"/>
    </source>
</evidence>
<dbReference type="RefSeq" id="WP_218099582.1">
    <property type="nucleotide sequence ID" value="NZ_CAJVCE010000008.1"/>
</dbReference>
<keyword evidence="2" id="KW-1133">Transmembrane helix</keyword>
<accession>A0ABM8VIT6</accession>
<dbReference type="EMBL" id="CAJVCE010000008">
    <property type="protein sequence ID" value="CAG7644465.1"/>
    <property type="molecule type" value="Genomic_DNA"/>
</dbReference>
<feature type="domain" description="Anti-sigma K factor RskA C-terminal" evidence="3">
    <location>
        <begin position="154"/>
        <end position="289"/>
    </location>
</feature>
<sequence length="300" mass="33680">MNEERNRCEQLISFFLGEMTEEEEKAFERHMSECSDCREELMQLQEAWSVIPYSMDPLEPQAELKVETLGAILDGSEGKPVATEILPEHTERLKYQRSEEQSQAVAPYEPSQQAPAVRPEPSEAQPVPAVRYEQVVKRPETVLERIRRRSPRYAAAAVLLVLLLGYAGWLQLSQWQQQDPRAQPDLQLPAHVLGAYNLKPFDPAMPAARGQAWLMKQGGTMQLVLQASGLPELQGEQAYQVWLVKNGDRVNGGTFRVDAQGNGVLTYKIDEAERSFDTIGITLEPDPKGTKPRGKKVLGT</sequence>
<dbReference type="PANTHER" id="PTHR37461">
    <property type="entry name" value="ANTI-SIGMA-K FACTOR RSKA"/>
    <property type="match status" value="1"/>
</dbReference>
<keyword evidence="2" id="KW-0472">Membrane</keyword>
<dbReference type="Pfam" id="PF13490">
    <property type="entry name" value="zf-HC2"/>
    <property type="match status" value="1"/>
</dbReference>
<evidence type="ECO:0000313" key="5">
    <source>
        <dbReference type="EMBL" id="CAG7644465.1"/>
    </source>
</evidence>
<feature type="transmembrane region" description="Helical" evidence="2">
    <location>
        <begin position="153"/>
        <end position="172"/>
    </location>
</feature>
<feature type="region of interest" description="Disordered" evidence="1">
    <location>
        <begin position="95"/>
        <end position="126"/>
    </location>
</feature>
<dbReference type="InterPro" id="IPR051474">
    <property type="entry name" value="Anti-sigma-K/W_factor"/>
</dbReference>
<keyword evidence="2" id="KW-0812">Transmembrane</keyword>
<proteinExistence type="predicted"/>
<evidence type="ECO:0000256" key="1">
    <source>
        <dbReference type="SAM" id="MobiDB-lite"/>
    </source>
</evidence>
<comment type="caution">
    <text evidence="5">The sequence shown here is derived from an EMBL/GenBank/DDBJ whole genome shotgun (WGS) entry which is preliminary data.</text>
</comment>
<protein>
    <recommendedName>
        <fullName evidence="7">Anti-sigma factor</fullName>
    </recommendedName>
</protein>